<dbReference type="CDD" id="cd00093">
    <property type="entry name" value="HTH_XRE"/>
    <property type="match status" value="1"/>
</dbReference>
<evidence type="ECO:0000313" key="2">
    <source>
        <dbReference type="EMBL" id="KXT52716.1"/>
    </source>
</evidence>
<dbReference type="Gene3D" id="1.10.260.40">
    <property type="entry name" value="lambda repressor-like DNA-binding domains"/>
    <property type="match status" value="1"/>
</dbReference>
<dbReference type="Proteomes" id="UP000070319">
    <property type="component" value="Unassembled WGS sequence"/>
</dbReference>
<dbReference type="AlphaFoldDB" id="A0A139LMS0"/>
<dbReference type="EMBL" id="LTDF01000064">
    <property type="protein sequence ID" value="KXT52716.1"/>
    <property type="molecule type" value="Genomic_DNA"/>
</dbReference>
<dbReference type="Pfam" id="PF01381">
    <property type="entry name" value="HTH_3"/>
    <property type="match status" value="1"/>
</dbReference>
<gene>
    <name evidence="2" type="ORF">HMPREF2531_01552</name>
</gene>
<organism evidence="2">
    <name type="scientific">Bacteroides intestinalis</name>
    <dbReference type="NCBI Taxonomy" id="329854"/>
    <lineage>
        <taxon>Bacteria</taxon>
        <taxon>Pseudomonadati</taxon>
        <taxon>Bacteroidota</taxon>
        <taxon>Bacteroidia</taxon>
        <taxon>Bacteroidales</taxon>
        <taxon>Bacteroidaceae</taxon>
        <taxon>Bacteroides</taxon>
    </lineage>
</organism>
<accession>A0A139LMS0</accession>
<evidence type="ECO:0000313" key="3">
    <source>
        <dbReference type="Proteomes" id="UP000070319"/>
    </source>
</evidence>
<dbReference type="PATRIC" id="fig|329854.7.peg.1582"/>
<dbReference type="GO" id="GO:0003677">
    <property type="term" value="F:DNA binding"/>
    <property type="evidence" value="ECO:0007669"/>
    <property type="project" value="UniProtKB-KW"/>
</dbReference>
<evidence type="ECO:0000259" key="1">
    <source>
        <dbReference type="PROSITE" id="PS50943"/>
    </source>
</evidence>
<dbReference type="InterPro" id="IPR010982">
    <property type="entry name" value="Lambda_DNA-bd_dom_sf"/>
</dbReference>
<dbReference type="SUPFAM" id="SSF47413">
    <property type="entry name" value="lambda repressor-like DNA-binding domains"/>
    <property type="match status" value="1"/>
</dbReference>
<comment type="caution">
    <text evidence="2">The sequence shown here is derived from an EMBL/GenBank/DDBJ whole genome shotgun (WGS) entry which is preliminary data.</text>
</comment>
<name>A0A139LMS0_9BACE</name>
<dbReference type="SMART" id="SM00530">
    <property type="entry name" value="HTH_XRE"/>
    <property type="match status" value="1"/>
</dbReference>
<dbReference type="PROSITE" id="PS50943">
    <property type="entry name" value="HTH_CROC1"/>
    <property type="match status" value="1"/>
</dbReference>
<dbReference type="RefSeq" id="WP_022208496.1">
    <property type="nucleotide sequence ID" value="NZ_KQ968690.1"/>
</dbReference>
<sequence length="127" mass="14261">MKIKTEKEFRAYQADMESIIAKGTSLGDMELLSEEDKAKYIALSQAINEWESAYHPLPGKVSTLITDAIKARMEANNLKQKEAAKRLGISESRVSDILNGRRSLNLNIVKRLRDNLGIPADFILDNI</sequence>
<proteinExistence type="predicted"/>
<reference evidence="2 3" key="1">
    <citation type="submission" date="2016-02" db="EMBL/GenBank/DDBJ databases">
        <authorList>
            <person name="Wen L."/>
            <person name="He K."/>
            <person name="Yang H."/>
        </authorList>
    </citation>
    <scope>NUCLEOTIDE SEQUENCE [LARGE SCALE GENOMIC DNA]</scope>
    <source>
        <strain evidence="2 3">KLE1704</strain>
    </source>
</reference>
<feature type="domain" description="HTH cro/C1-type" evidence="1">
    <location>
        <begin position="69"/>
        <end position="123"/>
    </location>
</feature>
<protein>
    <submittedName>
        <fullName evidence="2">DNA-binding helix-turn-helix protein</fullName>
    </submittedName>
</protein>
<dbReference type="InterPro" id="IPR001387">
    <property type="entry name" value="Cro/C1-type_HTH"/>
</dbReference>
<keyword evidence="2" id="KW-0238">DNA-binding</keyword>